<dbReference type="Proteomes" id="UP000192273">
    <property type="component" value="Chromosome"/>
</dbReference>
<name>A0A1V0RRI4_9RHOB</name>
<accession>A0A1V0RRI4</accession>
<evidence type="ECO:0000313" key="1">
    <source>
        <dbReference type="EMBL" id="ARE84388.1"/>
    </source>
</evidence>
<dbReference type="RefSeq" id="WP_157667323.1">
    <property type="nucleotide sequence ID" value="NZ_CP020474.1"/>
</dbReference>
<dbReference type="EMBL" id="CP020474">
    <property type="protein sequence ID" value="ARE84388.1"/>
    <property type="molecule type" value="Genomic_DNA"/>
</dbReference>
<sequence>MKTFTVTHTQDLGETLPALLRNISVLKDFFGYEKFLVNDVEITEEVLSLFSSLTAHVTEKRKHSYPTCFIVDRLMGDYYHYSEISEAWNIPITTFYRIKKGELT</sequence>
<dbReference type="KEGG" id="rmm:ROSMUCSMR3_02921"/>
<proteinExistence type="predicted"/>
<evidence type="ECO:0000313" key="2">
    <source>
        <dbReference type="Proteomes" id="UP000192273"/>
    </source>
</evidence>
<keyword evidence="2" id="KW-1185">Reference proteome</keyword>
<organism evidence="1 2">
    <name type="scientific">Roseovarius mucosus</name>
    <dbReference type="NCBI Taxonomy" id="215743"/>
    <lineage>
        <taxon>Bacteria</taxon>
        <taxon>Pseudomonadati</taxon>
        <taxon>Pseudomonadota</taxon>
        <taxon>Alphaproteobacteria</taxon>
        <taxon>Rhodobacterales</taxon>
        <taxon>Roseobacteraceae</taxon>
        <taxon>Roseovarius</taxon>
    </lineage>
</organism>
<reference evidence="1 2" key="1">
    <citation type="submission" date="2017-03" db="EMBL/GenBank/DDBJ databases">
        <title>Genome Sequence of Roseovarius mucosus strain SMR3 Isolated from a culture of the Diatom Skeletonema marinoi.</title>
        <authorList>
            <person name="Topel M."/>
            <person name="Pinder M."/>
            <person name="Johansson O.N."/>
            <person name="Kourtchenko O."/>
            <person name="Godhe A."/>
            <person name="Clarke A.K."/>
        </authorList>
    </citation>
    <scope>NUCLEOTIDE SEQUENCE [LARGE SCALE GENOMIC DNA]</scope>
    <source>
        <strain evidence="1 2">SMR3</strain>
    </source>
</reference>
<dbReference type="AlphaFoldDB" id="A0A1V0RRI4"/>
<protein>
    <submittedName>
        <fullName evidence="1">Uncharacterized protein</fullName>
    </submittedName>
</protein>
<gene>
    <name evidence="1" type="ORF">ROSMUCSMR3_02921</name>
</gene>